<evidence type="ECO:0000313" key="1">
    <source>
        <dbReference type="EMBL" id="TMR42503.1"/>
    </source>
</evidence>
<dbReference type="Pfam" id="PF00300">
    <property type="entry name" value="His_Phos_1"/>
    <property type="match status" value="1"/>
</dbReference>
<dbReference type="SUPFAM" id="SSF53254">
    <property type="entry name" value="Phosphoglycerate mutase-like"/>
    <property type="match status" value="1"/>
</dbReference>
<organism evidence="1 2">
    <name type="scientific">Actinomadura geliboluensis</name>
    <dbReference type="NCBI Taxonomy" id="882440"/>
    <lineage>
        <taxon>Bacteria</taxon>
        <taxon>Bacillati</taxon>
        <taxon>Actinomycetota</taxon>
        <taxon>Actinomycetes</taxon>
        <taxon>Streptosporangiales</taxon>
        <taxon>Thermomonosporaceae</taxon>
        <taxon>Actinomadura</taxon>
    </lineage>
</organism>
<name>A0A5S4HB90_9ACTN</name>
<dbReference type="CDD" id="cd07067">
    <property type="entry name" value="HP_PGM_like"/>
    <property type="match status" value="1"/>
</dbReference>
<comment type="caution">
    <text evidence="1">The sequence shown here is derived from an EMBL/GenBank/DDBJ whole genome shotgun (WGS) entry which is preliminary data.</text>
</comment>
<protein>
    <submittedName>
        <fullName evidence="1">Histidine phosphatase family protein</fullName>
    </submittedName>
</protein>
<dbReference type="InterPro" id="IPR013078">
    <property type="entry name" value="His_Pase_superF_clade-1"/>
</dbReference>
<dbReference type="GO" id="GO:0016791">
    <property type="term" value="F:phosphatase activity"/>
    <property type="evidence" value="ECO:0007669"/>
    <property type="project" value="TreeGrafter"/>
</dbReference>
<dbReference type="OrthoDB" id="9781415at2"/>
<sequence length="211" mass="23411">MPSRTSRLLSGGKLDIDSGIGAVFWGAVTIFYVVQHGEKERLPGDPGLTDLGRWQADRTAMWLRQAEVMSVFSSPMRRARETADLIASVINTPVREDTRLRERMNWDGSQPFDEFLTEWAASVRDRDFVPQAGDSSRQAGERFRSFLRDVATGPEVIVVCTHGGVTVDLLRTLVGDQELDPRLLAEGIPSCAITTLQDQTVLDIASVNHLE</sequence>
<dbReference type="GO" id="GO:0005737">
    <property type="term" value="C:cytoplasm"/>
    <property type="evidence" value="ECO:0007669"/>
    <property type="project" value="TreeGrafter"/>
</dbReference>
<accession>A0A5S4HB90</accession>
<reference evidence="1 2" key="1">
    <citation type="submission" date="2019-05" db="EMBL/GenBank/DDBJ databases">
        <title>Draft genome sequence of Actinomadura geliboluensis A8036.</title>
        <authorList>
            <person name="Saricaoglu S."/>
            <person name="Isik K."/>
        </authorList>
    </citation>
    <scope>NUCLEOTIDE SEQUENCE [LARGE SCALE GENOMIC DNA]</scope>
    <source>
        <strain evidence="1 2">A8036</strain>
    </source>
</reference>
<dbReference type="InterPro" id="IPR029033">
    <property type="entry name" value="His_PPase_superfam"/>
</dbReference>
<dbReference type="InterPro" id="IPR050275">
    <property type="entry name" value="PGM_Phosphatase"/>
</dbReference>
<gene>
    <name evidence="1" type="ORF">ETD96_00400</name>
</gene>
<keyword evidence="2" id="KW-1185">Reference proteome</keyword>
<dbReference type="PANTHER" id="PTHR48100:SF1">
    <property type="entry name" value="HISTIDINE PHOSPHATASE FAMILY PROTEIN-RELATED"/>
    <property type="match status" value="1"/>
</dbReference>
<dbReference type="SMART" id="SM00855">
    <property type="entry name" value="PGAM"/>
    <property type="match status" value="1"/>
</dbReference>
<dbReference type="Gene3D" id="3.40.50.1240">
    <property type="entry name" value="Phosphoglycerate mutase-like"/>
    <property type="match status" value="1"/>
</dbReference>
<proteinExistence type="predicted"/>
<dbReference type="AlphaFoldDB" id="A0A5S4HB90"/>
<evidence type="ECO:0000313" key="2">
    <source>
        <dbReference type="Proteomes" id="UP000305238"/>
    </source>
</evidence>
<dbReference type="PANTHER" id="PTHR48100">
    <property type="entry name" value="BROAD-SPECIFICITY PHOSPHATASE YOR283W-RELATED"/>
    <property type="match status" value="1"/>
</dbReference>
<dbReference type="EMBL" id="VCKZ01000001">
    <property type="protein sequence ID" value="TMR42503.1"/>
    <property type="molecule type" value="Genomic_DNA"/>
</dbReference>
<dbReference type="Proteomes" id="UP000305238">
    <property type="component" value="Unassembled WGS sequence"/>
</dbReference>